<reference evidence="3" key="1">
    <citation type="submission" date="2024-06" db="EMBL/GenBank/DDBJ databases">
        <authorList>
            <person name="Chang H.C."/>
            <person name="Mun S.Y."/>
        </authorList>
    </citation>
    <scope>NUCLEOTIDE SEQUENCE [LARGE SCALE GENOMIC DNA]</scope>
    <source>
        <strain evidence="3">KT1</strain>
    </source>
</reference>
<name>A0ABZ0Q3F4_9LACO</name>
<dbReference type="InterPro" id="IPR029039">
    <property type="entry name" value="Flavoprotein-like_sf"/>
</dbReference>
<dbReference type="Gene3D" id="3.40.50.360">
    <property type="match status" value="1"/>
</dbReference>
<dbReference type="PANTHER" id="PTHR39201:SF1">
    <property type="entry name" value="FLAVODOXIN-LIKE DOMAIN-CONTAINING PROTEIN"/>
    <property type="match status" value="1"/>
</dbReference>
<dbReference type="Pfam" id="PF12682">
    <property type="entry name" value="Flavodoxin_4"/>
    <property type="match status" value="1"/>
</dbReference>
<organism evidence="2 3">
    <name type="scientific">Pediococcus inopinatus</name>
    <dbReference type="NCBI Taxonomy" id="114090"/>
    <lineage>
        <taxon>Bacteria</taxon>
        <taxon>Bacillati</taxon>
        <taxon>Bacillota</taxon>
        <taxon>Bacilli</taxon>
        <taxon>Lactobacillales</taxon>
        <taxon>Lactobacillaceae</taxon>
        <taxon>Pediococcus</taxon>
    </lineage>
</organism>
<keyword evidence="3" id="KW-1185">Reference proteome</keyword>
<evidence type="ECO:0000313" key="2">
    <source>
        <dbReference type="EMBL" id="WPC20944.1"/>
    </source>
</evidence>
<dbReference type="Proteomes" id="UP001302696">
    <property type="component" value="Chromosome"/>
</dbReference>
<dbReference type="EMBL" id="CP104778">
    <property type="protein sequence ID" value="WPC20944.1"/>
    <property type="molecule type" value="Genomic_DNA"/>
</dbReference>
<dbReference type="RefSeq" id="WP_231908597.1">
    <property type="nucleotide sequence ID" value="NZ_BBIM01000030.1"/>
</dbReference>
<gene>
    <name evidence="2" type="ORF">N6G96_06495</name>
</gene>
<protein>
    <submittedName>
        <fullName evidence="2">Flavodoxin</fullName>
    </submittedName>
</protein>
<feature type="domain" description="Flavodoxin-like" evidence="1">
    <location>
        <begin position="50"/>
        <end position="183"/>
    </location>
</feature>
<dbReference type="SUPFAM" id="SSF52218">
    <property type="entry name" value="Flavoproteins"/>
    <property type="match status" value="1"/>
</dbReference>
<evidence type="ECO:0000259" key="1">
    <source>
        <dbReference type="Pfam" id="PF12682"/>
    </source>
</evidence>
<dbReference type="PANTHER" id="PTHR39201">
    <property type="entry name" value="EXPORTED PROTEIN-RELATED"/>
    <property type="match status" value="1"/>
</dbReference>
<sequence length="203" mass="23027">MKKRLLIVIGVIVIILAGGFTVFRFQHKSTGMKISHTTDIVQKKQTNSKKRLIIYFSLSGSTEEAAKQIKADTGADIIRLQPQKAYPSGYDAYVKVAQKQLADKIHPAIRTKITNLDQYDTIFVGYPTWWHQPPMIIHSLFEKFDFSGKTIVPFTTSMSDPVSRSMPDMRKLAKGDNAKIINGFRYDDNKKALAKFLNENDLN</sequence>
<accession>A0ABZ0Q3F4</accession>
<proteinExistence type="predicted"/>
<evidence type="ECO:0000313" key="3">
    <source>
        <dbReference type="Proteomes" id="UP001302696"/>
    </source>
</evidence>
<dbReference type="InterPro" id="IPR008254">
    <property type="entry name" value="Flavodoxin/NO_synth"/>
</dbReference>